<protein>
    <recommendedName>
        <fullName evidence="5">Thioredoxin domain-containing protein</fullName>
    </recommendedName>
</protein>
<dbReference type="InParanoid" id="A0A078AZS2"/>
<sequence length="676" mass="79205">MRFSRLIYLSILLTVGLITLSQVYCEDEVNIDLDRNELEQGIPEGEFNSMDDAISKMTGRNEANHDELEQQQQEQKELTPEERQKHLQQKKARDRNCSPDLPHLSVGDVNLTAKNFEKFKQENEVFLLGISDNQCDHCCFTEGMLDAVHSGMQTKLHTYNGKRIKVARLDLFQKMKLSQKERDAFETVPRMLVYKQHQLIILIRLRNGEYYPYESYYIKNLFLHFINRVLYPVLNLKTTEQIDLFLDSAKEYVEHSKFYQNKYEPMGDFYYRMGKRVRVLALFNDKKEYSNEYKLFQKAAQSLVRRDDLRIAVVTNKTLVQHYKQKFGVKWFDEYSLNTIVLEREPGVYHFYDIEKESDDIAYWINKMSLSKLGDELNRETEVISKMLNEAQGIMFINRGNANYGADSKVAKDALQRVAPVYFQNRINFFYAERQEQLEKRTRLGIMWDKVPSFVMVTPKQNYFPIDMEVNLGDASIVDKVLQEHIEDFMKGRLKVPDQTYDQASDSRDYEILDRLSNVRSVNKRSFVNTVTNPDHDILVFVYTSDMQSPNWKKSTQRAYDFDLIALQLRELKIKSVVCAGYDVNVEGMIAEIDDPNVPAIYLYPAKEHSVENRVTYNKKTVDLSSVIQFLQQYAEKKFKVPKDVMDAALKQKKDKNTSTKQVTGKSKDSKKKTEL</sequence>
<dbReference type="AlphaFoldDB" id="A0A078AZS2"/>
<dbReference type="Gene3D" id="3.40.30.10">
    <property type="entry name" value="Glutaredoxin"/>
    <property type="match status" value="2"/>
</dbReference>
<feature type="compositionally biased region" description="Basic and acidic residues" evidence="1">
    <location>
        <begin position="666"/>
        <end position="676"/>
    </location>
</feature>
<keyword evidence="2" id="KW-0732">Signal</keyword>
<evidence type="ECO:0000313" key="3">
    <source>
        <dbReference type="EMBL" id="CDW87719.1"/>
    </source>
</evidence>
<dbReference type="Proteomes" id="UP000039865">
    <property type="component" value="Unassembled WGS sequence"/>
</dbReference>
<feature type="region of interest" description="Disordered" evidence="1">
    <location>
        <begin position="650"/>
        <end position="676"/>
    </location>
</feature>
<evidence type="ECO:0000256" key="2">
    <source>
        <dbReference type="SAM" id="SignalP"/>
    </source>
</evidence>
<accession>A0A078AZS2</accession>
<dbReference type="CDD" id="cd02981">
    <property type="entry name" value="PDI_b_family"/>
    <property type="match status" value="1"/>
</dbReference>
<keyword evidence="4" id="KW-1185">Reference proteome</keyword>
<feature type="region of interest" description="Disordered" evidence="1">
    <location>
        <begin position="64"/>
        <end position="101"/>
    </location>
</feature>
<dbReference type="EMBL" id="CCKQ01015871">
    <property type="protein sequence ID" value="CDW87719.1"/>
    <property type="molecule type" value="Genomic_DNA"/>
</dbReference>
<reference evidence="3 4" key="1">
    <citation type="submission" date="2014-06" db="EMBL/GenBank/DDBJ databases">
        <authorList>
            <person name="Swart Estienne"/>
        </authorList>
    </citation>
    <scope>NUCLEOTIDE SEQUENCE [LARGE SCALE GENOMIC DNA]</scope>
    <source>
        <strain evidence="3 4">130c</strain>
    </source>
</reference>
<feature type="compositionally biased region" description="Basic and acidic residues" evidence="1">
    <location>
        <begin position="64"/>
        <end position="85"/>
    </location>
</feature>
<name>A0A078AZS2_STYLE</name>
<gene>
    <name evidence="3" type="primary">Contig9006.g9629</name>
    <name evidence="3" type="ORF">STYLEM_16831</name>
</gene>
<dbReference type="OrthoDB" id="10479458at2759"/>
<evidence type="ECO:0008006" key="5">
    <source>
        <dbReference type="Google" id="ProtNLM"/>
    </source>
</evidence>
<feature type="signal peptide" evidence="2">
    <location>
        <begin position="1"/>
        <end position="25"/>
    </location>
</feature>
<evidence type="ECO:0000313" key="4">
    <source>
        <dbReference type="Proteomes" id="UP000039865"/>
    </source>
</evidence>
<organism evidence="3 4">
    <name type="scientific">Stylonychia lemnae</name>
    <name type="common">Ciliate</name>
    <dbReference type="NCBI Taxonomy" id="5949"/>
    <lineage>
        <taxon>Eukaryota</taxon>
        <taxon>Sar</taxon>
        <taxon>Alveolata</taxon>
        <taxon>Ciliophora</taxon>
        <taxon>Intramacronucleata</taxon>
        <taxon>Spirotrichea</taxon>
        <taxon>Stichotrichia</taxon>
        <taxon>Sporadotrichida</taxon>
        <taxon>Oxytrichidae</taxon>
        <taxon>Stylonychinae</taxon>
        <taxon>Stylonychia</taxon>
    </lineage>
</organism>
<evidence type="ECO:0000256" key="1">
    <source>
        <dbReference type="SAM" id="MobiDB-lite"/>
    </source>
</evidence>
<proteinExistence type="predicted"/>
<feature type="chain" id="PRO_5001729760" description="Thioredoxin domain-containing protein" evidence="2">
    <location>
        <begin position="26"/>
        <end position="676"/>
    </location>
</feature>